<feature type="compositionally biased region" description="Basic and acidic residues" evidence="1">
    <location>
        <begin position="27"/>
        <end position="38"/>
    </location>
</feature>
<organism evidence="2 3">
    <name type="scientific">Pseudocercospora eumusae</name>
    <dbReference type="NCBI Taxonomy" id="321146"/>
    <lineage>
        <taxon>Eukaryota</taxon>
        <taxon>Fungi</taxon>
        <taxon>Dikarya</taxon>
        <taxon>Ascomycota</taxon>
        <taxon>Pezizomycotina</taxon>
        <taxon>Dothideomycetes</taxon>
        <taxon>Dothideomycetidae</taxon>
        <taxon>Mycosphaerellales</taxon>
        <taxon>Mycosphaerellaceae</taxon>
        <taxon>Pseudocercospora</taxon>
    </lineage>
</organism>
<protein>
    <submittedName>
        <fullName evidence="2">Uncharacterized protein</fullName>
    </submittedName>
</protein>
<reference evidence="2 3" key="1">
    <citation type="submission" date="2015-07" db="EMBL/GenBank/DDBJ databases">
        <title>Comparative genomics of the Sigatoka disease complex on banana suggests a link between parallel evolutionary changes in Pseudocercospora fijiensis and Pseudocercospora eumusae and increased virulence on the banana host.</title>
        <authorList>
            <person name="Chang T.-C."/>
            <person name="Salvucci A."/>
            <person name="Crous P.W."/>
            <person name="Stergiopoulos I."/>
        </authorList>
    </citation>
    <scope>NUCLEOTIDE SEQUENCE [LARGE SCALE GENOMIC DNA]</scope>
    <source>
        <strain evidence="2 3">CBS 114824</strain>
    </source>
</reference>
<evidence type="ECO:0000256" key="1">
    <source>
        <dbReference type="SAM" id="MobiDB-lite"/>
    </source>
</evidence>
<dbReference type="Proteomes" id="UP000070133">
    <property type="component" value="Unassembled WGS sequence"/>
</dbReference>
<proteinExistence type="predicted"/>
<comment type="caution">
    <text evidence="2">The sequence shown here is derived from an EMBL/GenBank/DDBJ whole genome shotgun (WGS) entry which is preliminary data.</text>
</comment>
<keyword evidence="3" id="KW-1185">Reference proteome</keyword>
<gene>
    <name evidence="2" type="ORF">AC578_10551</name>
</gene>
<feature type="compositionally biased region" description="Acidic residues" evidence="1">
    <location>
        <begin position="15"/>
        <end position="26"/>
    </location>
</feature>
<dbReference type="AlphaFoldDB" id="A0A139H5U8"/>
<feature type="region of interest" description="Disordered" evidence="1">
    <location>
        <begin position="1"/>
        <end position="52"/>
    </location>
</feature>
<name>A0A139H5U8_9PEZI</name>
<sequence>MMDLEDRGDHRPVEYDAEDADDEAEDAELRDMPPDPLHDQYSQNMPGNGWYHQRGIDRIRKCESDFHYHDEPRYDSDEDSEYG</sequence>
<evidence type="ECO:0000313" key="2">
    <source>
        <dbReference type="EMBL" id="KXS97827.1"/>
    </source>
</evidence>
<feature type="compositionally biased region" description="Basic and acidic residues" evidence="1">
    <location>
        <begin position="1"/>
        <end position="14"/>
    </location>
</feature>
<accession>A0A139H5U8</accession>
<dbReference type="EMBL" id="LFZN01000132">
    <property type="protein sequence ID" value="KXS97827.1"/>
    <property type="molecule type" value="Genomic_DNA"/>
</dbReference>
<evidence type="ECO:0000313" key="3">
    <source>
        <dbReference type="Proteomes" id="UP000070133"/>
    </source>
</evidence>